<comment type="caution">
    <text evidence="19">The sequence shown here is derived from an EMBL/GenBank/DDBJ whole genome shotgun (WGS) entry which is preliminary data.</text>
</comment>
<feature type="transmembrane region" description="Helical" evidence="16">
    <location>
        <begin position="1280"/>
        <end position="1298"/>
    </location>
</feature>
<evidence type="ECO:0000256" key="1">
    <source>
        <dbReference type="ARBA" id="ARBA00004127"/>
    </source>
</evidence>
<dbReference type="InterPro" id="IPR053956">
    <property type="entry name" value="NPC1_MLD"/>
</dbReference>
<keyword evidence="7 16" id="KW-1133">Transmembrane helix</keyword>
<evidence type="ECO:0000256" key="5">
    <source>
        <dbReference type="ARBA" id="ARBA00022692"/>
    </source>
</evidence>
<feature type="transmembrane region" description="Helical" evidence="16">
    <location>
        <begin position="1206"/>
        <end position="1227"/>
    </location>
</feature>
<evidence type="ECO:0000256" key="15">
    <source>
        <dbReference type="ARBA" id="ARBA00034049"/>
    </source>
</evidence>
<feature type="transmembrane region" description="Helical" evidence="16">
    <location>
        <begin position="839"/>
        <end position="863"/>
    </location>
</feature>
<feature type="transmembrane region" description="Helical" evidence="16">
    <location>
        <begin position="805"/>
        <end position="827"/>
    </location>
</feature>
<keyword evidence="5 16" id="KW-0812">Transmembrane</keyword>
<feature type="domain" description="SSD" evidence="18">
    <location>
        <begin position="698"/>
        <end position="863"/>
    </location>
</feature>
<sequence length="1366" mass="150354">MTHPATGARSRTVNTLFSVPSWPLLFLGLHVLLALQSNVLAAEHTCVWRGVCNTDADKPQYCPYNGTAQELSPEGVGLLHKWCPLYVERNTVGGSLKTCCDVTQLQAMDRNIRLAYQFLKHCPSCMNNFAEHFCVMTCAPDQSKFMNITGLKKNVIGNKTVESIDSLDVLVTNKSLQGVFESCSGVFVPSSGQRALDLMCGPWGSSLCSASRWFTFMGGQGNENPYAPFSISYQISDVPIGPAIPMDTPITPCYVGFNGKPACSCIDCQSSCPAPLPPAPPEEPFAIAGKDGVAVVMFLVFLIGSCAFLGLVTFCPNLCAYTASLVTRNGGDSGRLSVGQSVGRRFAGMNQMQQPVFGDDEESPLQSKRSNSPRVLGVASDIDAIDGSETQSQASCYEKFGAVIDEKLEAFFTRWGTVCAGRPWITMGVGFVVIVILCYGVTFLKITTDPVDLWASPESRSRLEREYYDEKFEPFYRTEHIIIRAKGLDNVYHNTSKGVLTFGPVFNQEFLMDVHNLQSQVLQLGKSEGKGLEQVCFAPLHSVYTGKKKLSDCLVLSIWGYYQDDVDEFESEDTDPNNFTVNYLDKFKTCSQNYFNPSCFAKYGGPVDPAVALGGFLKDREAIKDPAQYQNATAVIITILLNNHHNKTLLNPALEWEARFVAFMKNYTNSSSMPDHFDISFNAERSIEDELDKESTSDVRTIIVSYLIMFGYIAVSLGQISTCDRLLIDSKITLGLGGVLIVIVSVVCSVGLFGYIGVAATLIIVEVIPFLVLAVGVDNIFILVQTHQRTPRNPGETSAEHIGRVLGQVGPSMLLTSISETFCFLLGGLSDMPAVKAFALYAGMALFIDFIFQITCFVSLLALDTARQSENRYDICCFARGSKKDIVPNNGALYKLFEVAYVPMLLNKWVRPLVVVVFFGWLCSSLAVIPHIDVGLDQEQSVPDDSPVQKYFLYLKNYLSVGPPVYFVVTDELDYSDPKTQNMICSGLTCDKDSLLTQLYSASQTPSRTYLARPPSSWIDDYMSWLDIPGCCKENKVNGSFCPHTKTGKCRNCEFNLDNKTRRPDPVTFNKYVSFFLSDNPDENCAVAGHAAYGSAVKLISGANNTNFVGPSTFMSYHSILKTSKDYYSAIEAAREVAANITDMLNGKLKENGSTKTVKVFPYSVFYVFYEQYLTMWPDTLGSLGLSLAAIFVVTFLLMGLDICSALVVIITIVMIVTNLLGLMYWWDISLNAVSRVNLVMAVGISVEFCSHLVHAFAVSVETSRIKRSADALTKMGSSIFSGITLTKFGGIVVLAFAKSPIFQVYYFRMYLGIVLYGAAHGLIFLPVLLSYIGLIFRPRGSNRQAVIVPSRSQPRNYGSVNHDSS</sequence>
<feature type="transmembrane region" description="Helical" evidence="16">
    <location>
        <begin position="703"/>
        <end position="720"/>
    </location>
</feature>
<evidence type="ECO:0000259" key="18">
    <source>
        <dbReference type="PROSITE" id="PS50156"/>
    </source>
</evidence>
<evidence type="ECO:0000256" key="11">
    <source>
        <dbReference type="ARBA" id="ARBA00023157"/>
    </source>
</evidence>
<dbReference type="FunFam" id="1.20.1640.10:FF:000008">
    <property type="entry name" value="NPC intracellular cholesterol transporter 1"/>
    <property type="match status" value="1"/>
</dbReference>
<feature type="transmembrane region" description="Helical" evidence="16">
    <location>
        <begin position="1310"/>
        <end position="1335"/>
    </location>
</feature>
<keyword evidence="6 17" id="KW-0732">Signal</keyword>
<dbReference type="Gene3D" id="1.20.1640.10">
    <property type="entry name" value="Multidrug efflux transporter AcrB transmembrane domain"/>
    <property type="match status" value="2"/>
</dbReference>
<dbReference type="FunFam" id="1.20.1640.10:FF:000010">
    <property type="entry name" value="NPC intracellular cholesterol transporter 1"/>
    <property type="match status" value="1"/>
</dbReference>
<feature type="signal peptide" evidence="17">
    <location>
        <begin position="1"/>
        <end position="41"/>
    </location>
</feature>
<keyword evidence="9" id="KW-0443">Lipid metabolism</keyword>
<keyword evidence="20" id="KW-1185">Reference proteome</keyword>
<dbReference type="SUPFAM" id="SSF82866">
    <property type="entry name" value="Multidrug efflux transporter AcrB transmembrane domain"/>
    <property type="match status" value="2"/>
</dbReference>
<evidence type="ECO:0000313" key="19">
    <source>
        <dbReference type="EMBL" id="KAK3917399.1"/>
    </source>
</evidence>
<comment type="subcellular location">
    <subcellularLocation>
        <location evidence="1">Endomembrane system</location>
        <topology evidence="1">Multi-pass membrane protein</topology>
    </subcellularLocation>
</comment>
<dbReference type="InterPro" id="IPR000731">
    <property type="entry name" value="SSD"/>
</dbReference>
<dbReference type="GO" id="GO:0030301">
    <property type="term" value="P:cholesterol transport"/>
    <property type="evidence" value="ECO:0007669"/>
    <property type="project" value="UniProtKB-ARBA"/>
</dbReference>
<evidence type="ECO:0000256" key="8">
    <source>
        <dbReference type="ARBA" id="ARBA00023055"/>
    </source>
</evidence>
<dbReference type="GO" id="GO:0008203">
    <property type="term" value="P:cholesterol metabolic process"/>
    <property type="evidence" value="ECO:0007669"/>
    <property type="project" value="UniProtKB-KW"/>
</dbReference>
<dbReference type="PANTHER" id="PTHR45727:SF2">
    <property type="entry name" value="NPC INTRACELLULAR CHOLESTEROL TRANSPORTER 1"/>
    <property type="match status" value="1"/>
</dbReference>
<keyword evidence="3" id="KW-0813">Transport</keyword>
<evidence type="ECO:0000256" key="17">
    <source>
        <dbReference type="SAM" id="SignalP"/>
    </source>
</evidence>
<dbReference type="GO" id="GO:0005319">
    <property type="term" value="F:lipid transporter activity"/>
    <property type="evidence" value="ECO:0007669"/>
    <property type="project" value="InterPro"/>
</dbReference>
<evidence type="ECO:0000256" key="12">
    <source>
        <dbReference type="ARBA" id="ARBA00023166"/>
    </source>
</evidence>
<dbReference type="EMBL" id="JAHWGI010000723">
    <property type="protein sequence ID" value="KAK3917399.1"/>
    <property type="molecule type" value="Genomic_DNA"/>
</dbReference>
<reference evidence="19" key="1">
    <citation type="submission" date="2021-07" db="EMBL/GenBank/DDBJ databases">
        <authorList>
            <person name="Catto M.A."/>
            <person name="Jacobson A."/>
            <person name="Kennedy G."/>
            <person name="Labadie P."/>
            <person name="Hunt B.G."/>
            <person name="Srinivasan R."/>
        </authorList>
    </citation>
    <scope>NUCLEOTIDE SEQUENCE</scope>
    <source>
        <strain evidence="19">PL_HMW_Pooled</strain>
        <tissue evidence="19">Head</tissue>
    </source>
</reference>
<evidence type="ECO:0000256" key="16">
    <source>
        <dbReference type="SAM" id="Phobius"/>
    </source>
</evidence>
<feature type="chain" id="PRO_5041931597" evidence="17">
    <location>
        <begin position="42"/>
        <end position="1366"/>
    </location>
</feature>
<feature type="transmembrane region" description="Helical" evidence="16">
    <location>
        <begin position="1181"/>
        <end position="1199"/>
    </location>
</feature>
<organism evidence="19 20">
    <name type="scientific">Frankliniella fusca</name>
    <dbReference type="NCBI Taxonomy" id="407009"/>
    <lineage>
        <taxon>Eukaryota</taxon>
        <taxon>Metazoa</taxon>
        <taxon>Ecdysozoa</taxon>
        <taxon>Arthropoda</taxon>
        <taxon>Hexapoda</taxon>
        <taxon>Insecta</taxon>
        <taxon>Pterygota</taxon>
        <taxon>Neoptera</taxon>
        <taxon>Paraneoptera</taxon>
        <taxon>Thysanoptera</taxon>
        <taxon>Terebrantia</taxon>
        <taxon>Thripoidea</taxon>
        <taxon>Thripidae</taxon>
        <taxon>Frankliniella</taxon>
    </lineage>
</organism>
<dbReference type="GO" id="GO:0005886">
    <property type="term" value="C:plasma membrane"/>
    <property type="evidence" value="ECO:0007669"/>
    <property type="project" value="TreeGrafter"/>
</dbReference>
<dbReference type="GO" id="GO:0015485">
    <property type="term" value="F:cholesterol binding"/>
    <property type="evidence" value="ECO:0007669"/>
    <property type="project" value="TreeGrafter"/>
</dbReference>
<feature type="transmembrane region" description="Helical" evidence="16">
    <location>
        <begin position="424"/>
        <end position="444"/>
    </location>
</feature>
<reference evidence="19" key="2">
    <citation type="journal article" date="2023" name="BMC Genomics">
        <title>Pest status, molecular evolution, and epigenetic factors derived from the genome assembly of Frankliniella fusca, a thysanopteran phytovirus vector.</title>
        <authorList>
            <person name="Catto M.A."/>
            <person name="Labadie P.E."/>
            <person name="Jacobson A.L."/>
            <person name="Kennedy G.G."/>
            <person name="Srinivasan R."/>
            <person name="Hunt B.G."/>
        </authorList>
    </citation>
    <scope>NUCLEOTIDE SEQUENCE</scope>
    <source>
        <strain evidence="19">PL_HMW_Pooled</strain>
    </source>
</reference>
<feature type="transmembrane region" description="Helical" evidence="16">
    <location>
        <begin position="293"/>
        <end position="315"/>
    </location>
</feature>
<feature type="transmembrane region" description="Helical" evidence="16">
    <location>
        <begin position="762"/>
        <end position="784"/>
    </location>
</feature>
<dbReference type="GO" id="GO:0042632">
    <property type="term" value="P:cholesterol homeostasis"/>
    <property type="evidence" value="ECO:0007669"/>
    <property type="project" value="TreeGrafter"/>
</dbReference>
<evidence type="ECO:0000256" key="6">
    <source>
        <dbReference type="ARBA" id="ARBA00022729"/>
    </source>
</evidence>
<evidence type="ECO:0000313" key="20">
    <source>
        <dbReference type="Proteomes" id="UP001219518"/>
    </source>
</evidence>
<feature type="transmembrane region" description="Helical" evidence="16">
    <location>
        <begin position="1239"/>
        <end position="1259"/>
    </location>
</feature>
<keyword evidence="13" id="KW-0325">Glycoprotein</keyword>
<feature type="transmembrane region" description="Helical" evidence="16">
    <location>
        <begin position="913"/>
        <end position="932"/>
    </location>
</feature>
<dbReference type="GO" id="GO:0012505">
    <property type="term" value="C:endomembrane system"/>
    <property type="evidence" value="ECO:0007669"/>
    <property type="project" value="UniProtKB-SubCell"/>
</dbReference>
<proteinExistence type="inferred from homology"/>
<keyword evidence="12" id="KW-1207">Sterol metabolism</keyword>
<evidence type="ECO:0000256" key="7">
    <source>
        <dbReference type="ARBA" id="ARBA00022989"/>
    </source>
</evidence>
<evidence type="ECO:0000256" key="3">
    <source>
        <dbReference type="ARBA" id="ARBA00022448"/>
    </source>
</evidence>
<dbReference type="Pfam" id="PF16414">
    <property type="entry name" value="NPC1_N"/>
    <property type="match status" value="1"/>
</dbReference>
<comment type="similarity">
    <text evidence="2">Belongs to the patched family.</text>
</comment>
<name>A0AAE1H9P0_9NEOP</name>
<keyword evidence="8" id="KW-0445">Lipid transport</keyword>
<dbReference type="PANTHER" id="PTHR45727">
    <property type="entry name" value="NPC INTRACELLULAR CHOLESTEROL TRANSPORTER 1"/>
    <property type="match status" value="1"/>
</dbReference>
<evidence type="ECO:0000256" key="13">
    <source>
        <dbReference type="ARBA" id="ARBA00023180"/>
    </source>
</evidence>
<dbReference type="Pfam" id="PF12349">
    <property type="entry name" value="Sterol-sensing"/>
    <property type="match status" value="1"/>
</dbReference>
<evidence type="ECO:0000256" key="4">
    <source>
        <dbReference type="ARBA" id="ARBA00022548"/>
    </source>
</evidence>
<accession>A0AAE1H9P0</accession>
<dbReference type="InterPro" id="IPR053958">
    <property type="entry name" value="HMGCR/SNAP/NPC1-like_SSD"/>
</dbReference>
<dbReference type="InterPro" id="IPR004765">
    <property type="entry name" value="NPC1-like"/>
</dbReference>
<dbReference type="Proteomes" id="UP001219518">
    <property type="component" value="Unassembled WGS sequence"/>
</dbReference>
<dbReference type="InterPro" id="IPR032190">
    <property type="entry name" value="NPC1_N"/>
</dbReference>
<keyword evidence="10 16" id="KW-0472">Membrane</keyword>
<dbReference type="PROSITE" id="PS50156">
    <property type="entry name" value="SSD"/>
    <property type="match status" value="1"/>
</dbReference>
<keyword evidence="11" id="KW-1015">Disulfide bond</keyword>
<evidence type="ECO:0000256" key="9">
    <source>
        <dbReference type="ARBA" id="ARBA00023098"/>
    </source>
</evidence>
<dbReference type="GO" id="GO:0030299">
    <property type="term" value="P:intestinal cholesterol absorption"/>
    <property type="evidence" value="ECO:0007669"/>
    <property type="project" value="TreeGrafter"/>
</dbReference>
<evidence type="ECO:0000256" key="10">
    <source>
        <dbReference type="ARBA" id="ARBA00023136"/>
    </source>
</evidence>
<keyword evidence="14" id="KW-0753">Steroid metabolism</keyword>
<evidence type="ECO:0000256" key="14">
    <source>
        <dbReference type="ARBA" id="ARBA00023221"/>
    </source>
</evidence>
<comment type="catalytic activity">
    <reaction evidence="15">
        <text>cholesterol(in) = cholesterol(out)</text>
        <dbReference type="Rhea" id="RHEA:39747"/>
        <dbReference type="ChEBI" id="CHEBI:16113"/>
    </reaction>
</comment>
<gene>
    <name evidence="19" type="ORF">KUF71_006930</name>
</gene>
<dbReference type="NCBIfam" id="TIGR00917">
    <property type="entry name" value="2A060601"/>
    <property type="match status" value="1"/>
</dbReference>
<dbReference type="Pfam" id="PF22314">
    <property type="entry name" value="NPC1_MLD"/>
    <property type="match status" value="1"/>
</dbReference>
<feature type="transmembrane region" description="Helical" evidence="16">
    <location>
        <begin position="732"/>
        <end position="756"/>
    </location>
</feature>
<evidence type="ECO:0000256" key="2">
    <source>
        <dbReference type="ARBA" id="ARBA00005585"/>
    </source>
</evidence>
<keyword evidence="4" id="KW-0153">Cholesterol metabolism</keyword>
<protein>
    <submittedName>
        <fullName evidence="19">NPC intracellular cholesterol transporter 1</fullName>
    </submittedName>
</protein>